<organism evidence="15 16">
    <name type="scientific">Dothidotthia symphoricarpi CBS 119687</name>
    <dbReference type="NCBI Taxonomy" id="1392245"/>
    <lineage>
        <taxon>Eukaryota</taxon>
        <taxon>Fungi</taxon>
        <taxon>Dikarya</taxon>
        <taxon>Ascomycota</taxon>
        <taxon>Pezizomycotina</taxon>
        <taxon>Dothideomycetes</taxon>
        <taxon>Pleosporomycetidae</taxon>
        <taxon>Pleosporales</taxon>
        <taxon>Dothidotthiaceae</taxon>
        <taxon>Dothidotthia</taxon>
    </lineage>
</organism>
<dbReference type="CDD" id="cd18787">
    <property type="entry name" value="SF2_C_DEAD"/>
    <property type="match status" value="1"/>
</dbReference>
<dbReference type="Pfam" id="PF00271">
    <property type="entry name" value="Helicase_C"/>
    <property type="match status" value="1"/>
</dbReference>
<evidence type="ECO:0000256" key="4">
    <source>
        <dbReference type="ARBA" id="ARBA00022801"/>
    </source>
</evidence>
<name>A0A6A6A1T5_9PLEO</name>
<feature type="short sequence motif" description="Q motif" evidence="9">
    <location>
        <begin position="653"/>
        <end position="681"/>
    </location>
</feature>
<keyword evidence="16" id="KW-1185">Reference proteome</keyword>
<feature type="domain" description="SET" evidence="11">
    <location>
        <begin position="443"/>
        <end position="549"/>
    </location>
</feature>
<evidence type="ECO:0000259" key="12">
    <source>
        <dbReference type="PROSITE" id="PS51192"/>
    </source>
</evidence>
<dbReference type="GO" id="GO:0010467">
    <property type="term" value="P:gene expression"/>
    <property type="evidence" value="ECO:0007669"/>
    <property type="project" value="UniProtKB-ARBA"/>
</dbReference>
<evidence type="ECO:0000256" key="9">
    <source>
        <dbReference type="PROSITE-ProRule" id="PRU00552"/>
    </source>
</evidence>
<dbReference type="EMBL" id="ML977515">
    <property type="protein sequence ID" value="KAF2125780.1"/>
    <property type="molecule type" value="Genomic_DNA"/>
</dbReference>
<dbReference type="Pfam" id="PF00856">
    <property type="entry name" value="SET"/>
    <property type="match status" value="1"/>
</dbReference>
<dbReference type="GeneID" id="54410241"/>
<keyword evidence="3" id="KW-0547">Nucleotide-binding</keyword>
<evidence type="ECO:0000259" key="13">
    <source>
        <dbReference type="PROSITE" id="PS51194"/>
    </source>
</evidence>
<proteinExistence type="predicted"/>
<evidence type="ECO:0000256" key="5">
    <source>
        <dbReference type="ARBA" id="ARBA00022806"/>
    </source>
</evidence>
<feature type="domain" description="Helicase ATP-binding" evidence="12">
    <location>
        <begin position="684"/>
        <end position="863"/>
    </location>
</feature>
<dbReference type="RefSeq" id="XP_033520172.1">
    <property type="nucleotide sequence ID" value="XM_033669809.1"/>
</dbReference>
<dbReference type="InterPro" id="IPR014001">
    <property type="entry name" value="Helicase_ATP-bd"/>
</dbReference>
<dbReference type="InterPro" id="IPR000629">
    <property type="entry name" value="RNA-helicase_DEAD-box_CS"/>
</dbReference>
<evidence type="ECO:0000259" key="14">
    <source>
        <dbReference type="PROSITE" id="PS51195"/>
    </source>
</evidence>
<feature type="region of interest" description="Disordered" evidence="10">
    <location>
        <begin position="587"/>
        <end position="615"/>
    </location>
</feature>
<comment type="subcellular location">
    <subcellularLocation>
        <location evidence="1">Nucleus</location>
    </subcellularLocation>
</comment>
<dbReference type="PROSITE" id="PS51195">
    <property type="entry name" value="Q_MOTIF"/>
    <property type="match status" value="1"/>
</dbReference>
<dbReference type="PANTHER" id="PTHR47959">
    <property type="entry name" value="ATP-DEPENDENT RNA HELICASE RHLE-RELATED"/>
    <property type="match status" value="1"/>
</dbReference>
<dbReference type="GO" id="GO:0016787">
    <property type="term" value="F:hydrolase activity"/>
    <property type="evidence" value="ECO:0007669"/>
    <property type="project" value="UniProtKB-KW"/>
</dbReference>
<evidence type="ECO:0000256" key="3">
    <source>
        <dbReference type="ARBA" id="ARBA00022741"/>
    </source>
</evidence>
<feature type="region of interest" description="Disordered" evidence="10">
    <location>
        <begin position="75"/>
        <end position="105"/>
    </location>
</feature>
<dbReference type="Gene3D" id="2.170.270.10">
    <property type="entry name" value="SET domain"/>
    <property type="match status" value="1"/>
</dbReference>
<dbReference type="SMART" id="SM00317">
    <property type="entry name" value="SET"/>
    <property type="match status" value="1"/>
</dbReference>
<evidence type="ECO:0000313" key="16">
    <source>
        <dbReference type="Proteomes" id="UP000799771"/>
    </source>
</evidence>
<evidence type="ECO:0000256" key="2">
    <source>
        <dbReference type="ARBA" id="ARBA00022517"/>
    </source>
</evidence>
<dbReference type="GO" id="GO:0005829">
    <property type="term" value="C:cytosol"/>
    <property type="evidence" value="ECO:0007669"/>
    <property type="project" value="TreeGrafter"/>
</dbReference>
<evidence type="ECO:0000256" key="1">
    <source>
        <dbReference type="ARBA" id="ARBA00004123"/>
    </source>
</evidence>
<feature type="domain" description="DEAD-box RNA helicase Q" evidence="14">
    <location>
        <begin position="653"/>
        <end position="681"/>
    </location>
</feature>
<evidence type="ECO:0000259" key="11">
    <source>
        <dbReference type="PROSITE" id="PS50280"/>
    </source>
</evidence>
<dbReference type="OrthoDB" id="10261904at2759"/>
<dbReference type="GO" id="GO:0005524">
    <property type="term" value="F:ATP binding"/>
    <property type="evidence" value="ECO:0007669"/>
    <property type="project" value="UniProtKB-KW"/>
</dbReference>
<dbReference type="Proteomes" id="UP000799771">
    <property type="component" value="Unassembled WGS sequence"/>
</dbReference>
<gene>
    <name evidence="15" type="ORF">P153DRAFT_378610</name>
</gene>
<dbReference type="PROSITE" id="PS50280">
    <property type="entry name" value="SET"/>
    <property type="match status" value="1"/>
</dbReference>
<protein>
    <submittedName>
        <fullName evidence="15">DEAD-domain-containing protein</fullName>
    </submittedName>
</protein>
<dbReference type="GO" id="GO:0005634">
    <property type="term" value="C:nucleus"/>
    <property type="evidence" value="ECO:0007669"/>
    <property type="project" value="UniProtKB-SubCell"/>
</dbReference>
<keyword evidence="7" id="KW-0694">RNA-binding</keyword>
<keyword evidence="5" id="KW-0347">Helicase</keyword>
<dbReference type="PANTHER" id="PTHR47959:SF24">
    <property type="entry name" value="ATP-DEPENDENT RNA HELICASE"/>
    <property type="match status" value="1"/>
</dbReference>
<dbReference type="SUPFAM" id="SSF52540">
    <property type="entry name" value="P-loop containing nucleoside triphosphate hydrolases"/>
    <property type="match status" value="1"/>
</dbReference>
<dbReference type="InterPro" id="IPR014014">
    <property type="entry name" value="RNA_helicase_DEAD_Q_motif"/>
</dbReference>
<dbReference type="GO" id="GO:0003724">
    <property type="term" value="F:RNA helicase activity"/>
    <property type="evidence" value="ECO:0007669"/>
    <property type="project" value="InterPro"/>
</dbReference>
<dbReference type="PROSITE" id="PS51194">
    <property type="entry name" value="HELICASE_CTER"/>
    <property type="match status" value="1"/>
</dbReference>
<reference evidence="15" key="1">
    <citation type="journal article" date="2020" name="Stud. Mycol.">
        <title>101 Dothideomycetes genomes: a test case for predicting lifestyles and emergence of pathogens.</title>
        <authorList>
            <person name="Haridas S."/>
            <person name="Albert R."/>
            <person name="Binder M."/>
            <person name="Bloem J."/>
            <person name="Labutti K."/>
            <person name="Salamov A."/>
            <person name="Andreopoulos B."/>
            <person name="Baker S."/>
            <person name="Barry K."/>
            <person name="Bills G."/>
            <person name="Bluhm B."/>
            <person name="Cannon C."/>
            <person name="Castanera R."/>
            <person name="Culley D."/>
            <person name="Daum C."/>
            <person name="Ezra D."/>
            <person name="Gonzalez J."/>
            <person name="Henrissat B."/>
            <person name="Kuo A."/>
            <person name="Liang C."/>
            <person name="Lipzen A."/>
            <person name="Lutzoni F."/>
            <person name="Magnuson J."/>
            <person name="Mondo S."/>
            <person name="Nolan M."/>
            <person name="Ohm R."/>
            <person name="Pangilinan J."/>
            <person name="Park H.-J."/>
            <person name="Ramirez L."/>
            <person name="Alfaro M."/>
            <person name="Sun H."/>
            <person name="Tritt A."/>
            <person name="Yoshinaga Y."/>
            <person name="Zwiers L.-H."/>
            <person name="Turgeon B."/>
            <person name="Goodwin S."/>
            <person name="Spatafora J."/>
            <person name="Crous P."/>
            <person name="Grigoriev I."/>
        </authorList>
    </citation>
    <scope>NUCLEOTIDE SEQUENCE</scope>
    <source>
        <strain evidence="15">CBS 119687</strain>
    </source>
</reference>
<dbReference type="InterPro" id="IPR011545">
    <property type="entry name" value="DEAD/DEAH_box_helicase_dom"/>
</dbReference>
<dbReference type="InterPro" id="IPR001214">
    <property type="entry name" value="SET_dom"/>
</dbReference>
<evidence type="ECO:0000313" key="15">
    <source>
        <dbReference type="EMBL" id="KAF2125780.1"/>
    </source>
</evidence>
<keyword evidence="4" id="KW-0378">Hydrolase</keyword>
<dbReference type="AlphaFoldDB" id="A0A6A6A1T5"/>
<keyword evidence="6" id="KW-0067">ATP-binding</keyword>
<evidence type="ECO:0000256" key="8">
    <source>
        <dbReference type="ARBA" id="ARBA00023242"/>
    </source>
</evidence>
<dbReference type="GO" id="GO:0003723">
    <property type="term" value="F:RNA binding"/>
    <property type="evidence" value="ECO:0007669"/>
    <property type="project" value="UniProtKB-KW"/>
</dbReference>
<dbReference type="GO" id="GO:0042254">
    <property type="term" value="P:ribosome biogenesis"/>
    <property type="evidence" value="ECO:0007669"/>
    <property type="project" value="UniProtKB-KW"/>
</dbReference>
<sequence length="1081" mass="121069">MNTLEDIDGLEECIGRAIQEHLAKSNINIAWPQIDGLARPVLRFEAFLEDASPGSTMRPRSNRVASVCSWNHPQASHVDKPVEEREATDDTALDSSRRKGTGGLRVCQTQSIQEDLSEHQRQMQVDARSFPKRKKVASEKFVFQPSTLDKLIIGIWEQFQIQPTSTTNVIRRASADITTMEVLSTAEHPVYESFSQMNVFCRKITQASRVCRSIEMIVQARWIEMFEEQVQLRVSAMSELSVTKHRKAVFMEACQDFGWSEKELRNKMAIWRGYKEVKDAAGWAALVFAGMGIYRFCKYRVGFDVDAMRRLRNSRKRLEVAADTLHPYWRQLLVIVGEPQALQYPGHPHEWVVFEDGSDPIPLRQTYQLHDPYFTFENVEESIIDESVWGCEDPRWVPQSNVAIRTNSANSCALCNQQQSDDPKSNSCFCFPSLFGCVKRKPSPVQIYRTPDGKNNGLVALVSFDRGVAVGELVGSITKGVRHLDVMDSSTPSANYQIWQGRVGNYTRFVNHSCKANAQFSTFNWLDTQRVILVSKGVDASSEITVDYGDKYWAGLDKTSTNQLRDCNIHSTPLTLTMSDYSSNASDQELYEHQAGARKRRRLSPNEEESDVEPAPSRIPVATISRVKTKDIQAPVIRAQDIATVPITKEKAVSFASIDVAPWLVASLASMEIKKPTGIQQACIPEILKGRDCIGGSRTGTGKTVAFSVPILQRWAEDPSGIFALIVTPTRELAIQIYEQVKAISAPQSMKPILVTGGTDQREQAINLASRPHVVIATPGRLAEHIKTSGEDTICGLRRVRFVVFDEADRLLAPGKGSMLPDLETCLSVLPPPTERQTLLFTATVTPEVLALKEQPRPGRPPIFVCEVDTETLAIPPKLQQTYIQTPVTHKECYLHVLLATPENLKKSVIIFCNRTKTATLLEYMLRALDHRVTALHSGLKQSDRVNNLARFRAQAARILVATDVAARGLDIPEVALVINYDVPRDPDDYIHRVGRTARAGRVGTSLTLIGQRDVDLILAIENRVGKKMEEYEEEGVSVEGRVVRDALKPVTEKKREALLQIEEGRDVLGKRKTGMQKRKS</sequence>
<evidence type="ECO:0000256" key="7">
    <source>
        <dbReference type="ARBA" id="ARBA00022884"/>
    </source>
</evidence>
<dbReference type="PROSITE" id="PS00039">
    <property type="entry name" value="DEAD_ATP_HELICASE"/>
    <property type="match status" value="1"/>
</dbReference>
<dbReference type="PROSITE" id="PS51192">
    <property type="entry name" value="HELICASE_ATP_BIND_1"/>
    <property type="match status" value="1"/>
</dbReference>
<dbReference type="InterPro" id="IPR046341">
    <property type="entry name" value="SET_dom_sf"/>
</dbReference>
<dbReference type="InterPro" id="IPR050079">
    <property type="entry name" value="DEAD_box_RNA_helicase"/>
</dbReference>
<accession>A0A6A6A1T5</accession>
<dbReference type="SMART" id="SM00487">
    <property type="entry name" value="DEXDc"/>
    <property type="match status" value="1"/>
</dbReference>
<keyword evidence="8" id="KW-0539">Nucleus</keyword>
<dbReference type="InterPro" id="IPR001650">
    <property type="entry name" value="Helicase_C-like"/>
</dbReference>
<keyword evidence="2" id="KW-0690">Ribosome biogenesis</keyword>
<dbReference type="SUPFAM" id="SSF82199">
    <property type="entry name" value="SET domain"/>
    <property type="match status" value="1"/>
</dbReference>
<dbReference type="Pfam" id="PF00270">
    <property type="entry name" value="DEAD"/>
    <property type="match status" value="1"/>
</dbReference>
<dbReference type="SMART" id="SM00490">
    <property type="entry name" value="HELICc"/>
    <property type="match status" value="1"/>
</dbReference>
<dbReference type="Gene3D" id="3.40.50.300">
    <property type="entry name" value="P-loop containing nucleotide triphosphate hydrolases"/>
    <property type="match status" value="2"/>
</dbReference>
<dbReference type="CDD" id="cd17955">
    <property type="entry name" value="DEADc_DDX49"/>
    <property type="match status" value="1"/>
</dbReference>
<feature type="domain" description="Helicase C-terminal" evidence="13">
    <location>
        <begin position="897"/>
        <end position="1040"/>
    </location>
</feature>
<evidence type="ECO:0000256" key="10">
    <source>
        <dbReference type="SAM" id="MobiDB-lite"/>
    </source>
</evidence>
<evidence type="ECO:0000256" key="6">
    <source>
        <dbReference type="ARBA" id="ARBA00022840"/>
    </source>
</evidence>
<dbReference type="InterPro" id="IPR027417">
    <property type="entry name" value="P-loop_NTPase"/>
</dbReference>